<evidence type="ECO:0000313" key="2">
    <source>
        <dbReference type="EMBL" id="MFM0448641.1"/>
    </source>
</evidence>
<feature type="transmembrane region" description="Helical" evidence="1">
    <location>
        <begin position="40"/>
        <end position="62"/>
    </location>
</feature>
<comment type="caution">
    <text evidence="2">The sequence shown here is derived from an EMBL/GenBank/DDBJ whole genome shotgun (WGS) entry which is preliminary data.</text>
</comment>
<keyword evidence="1" id="KW-0472">Membrane</keyword>
<sequence length="86" mass="9089">MKSGLIVKLNAQLTVALIACAITQTSAILLSLAVDLSGGAVPPTALVLYGAATVLLAYRWVLLTHAEHSTQRFDSAMLLLKDARRA</sequence>
<keyword evidence="1" id="KW-0812">Transmembrane</keyword>
<name>A0ABW9CAR1_9BURK</name>
<proteinExistence type="predicted"/>
<organism evidence="2 3">
    <name type="scientific">Paraburkholderia strydomiana</name>
    <dbReference type="NCBI Taxonomy" id="1245417"/>
    <lineage>
        <taxon>Bacteria</taxon>
        <taxon>Pseudomonadati</taxon>
        <taxon>Pseudomonadota</taxon>
        <taxon>Betaproteobacteria</taxon>
        <taxon>Burkholderiales</taxon>
        <taxon>Burkholderiaceae</taxon>
        <taxon>Paraburkholderia</taxon>
    </lineage>
</organism>
<keyword evidence="3" id="KW-1185">Reference proteome</keyword>
<keyword evidence="1" id="KW-1133">Transmembrane helix</keyword>
<protein>
    <submittedName>
        <fullName evidence="2">Uncharacterized protein</fullName>
    </submittedName>
</protein>
<dbReference type="RefSeq" id="WP_408131904.1">
    <property type="nucleotide sequence ID" value="NZ_JAQQDH010000032.1"/>
</dbReference>
<reference evidence="2 3" key="1">
    <citation type="journal article" date="2024" name="Chem. Sci.">
        <title>Discovery of megapolipeptins by genome mining of a Burkholderiales bacteria collection.</title>
        <authorList>
            <person name="Paulo B.S."/>
            <person name="Recchia M.J.J."/>
            <person name="Lee S."/>
            <person name="Fergusson C.H."/>
            <person name="Romanowski S.B."/>
            <person name="Hernandez A."/>
            <person name="Krull N."/>
            <person name="Liu D.Y."/>
            <person name="Cavanagh H."/>
            <person name="Bos A."/>
            <person name="Gray C.A."/>
            <person name="Murphy B.T."/>
            <person name="Linington R.G."/>
            <person name="Eustaquio A.S."/>
        </authorList>
    </citation>
    <scope>NUCLEOTIDE SEQUENCE [LARGE SCALE GENOMIC DNA]</scope>
    <source>
        <strain evidence="2 3">RL17-379-BIB-C</strain>
    </source>
</reference>
<dbReference type="EMBL" id="JAQQDH010000032">
    <property type="protein sequence ID" value="MFM0448641.1"/>
    <property type="molecule type" value="Genomic_DNA"/>
</dbReference>
<evidence type="ECO:0000313" key="3">
    <source>
        <dbReference type="Proteomes" id="UP001629288"/>
    </source>
</evidence>
<gene>
    <name evidence="2" type="ORF">PQR00_34230</name>
</gene>
<accession>A0ABW9CAR1</accession>
<dbReference type="PROSITE" id="PS51257">
    <property type="entry name" value="PROKAR_LIPOPROTEIN"/>
    <property type="match status" value="1"/>
</dbReference>
<feature type="transmembrane region" description="Helical" evidence="1">
    <location>
        <begin position="12"/>
        <end position="34"/>
    </location>
</feature>
<dbReference type="Proteomes" id="UP001629288">
    <property type="component" value="Unassembled WGS sequence"/>
</dbReference>
<evidence type="ECO:0000256" key="1">
    <source>
        <dbReference type="SAM" id="Phobius"/>
    </source>
</evidence>